<dbReference type="RefSeq" id="WP_090195099.1">
    <property type="nucleotide sequence ID" value="NZ_FOYP01000001.1"/>
</dbReference>
<feature type="binding site" evidence="15">
    <location>
        <position position="69"/>
    </location>
    <ligand>
        <name>Zn(2+)</name>
        <dbReference type="ChEBI" id="CHEBI:29105"/>
        <label>1</label>
    </ligand>
</feature>
<evidence type="ECO:0000256" key="13">
    <source>
        <dbReference type="ARBA" id="ARBA00031891"/>
    </source>
</evidence>
<keyword evidence="12 15" id="KW-0170">Cobalt</keyword>
<evidence type="ECO:0000256" key="11">
    <source>
        <dbReference type="ARBA" id="ARBA00023154"/>
    </source>
</evidence>
<dbReference type="HAMAP" id="MF_01690">
    <property type="entry name" value="DapE"/>
    <property type="match status" value="1"/>
</dbReference>
<dbReference type="GO" id="GO:0008777">
    <property type="term" value="F:acetylornithine deacetylase activity"/>
    <property type="evidence" value="ECO:0007669"/>
    <property type="project" value="TreeGrafter"/>
</dbReference>
<keyword evidence="8 15" id="KW-0378">Hydrolase</keyword>
<evidence type="ECO:0000256" key="15">
    <source>
        <dbReference type="HAMAP-Rule" id="MF_01690"/>
    </source>
</evidence>
<dbReference type="AlphaFoldDB" id="A0A1I6FNZ2"/>
<dbReference type="GO" id="GO:0050897">
    <property type="term" value="F:cobalt ion binding"/>
    <property type="evidence" value="ECO:0007669"/>
    <property type="project" value="UniProtKB-UniRule"/>
</dbReference>
<feature type="active site" description="Proton acceptor" evidence="15">
    <location>
        <position position="135"/>
    </location>
</feature>
<dbReference type="OrthoDB" id="9809784at2"/>
<dbReference type="EC" id="3.5.1.18" evidence="4 15"/>
<dbReference type="GO" id="GO:0008270">
    <property type="term" value="F:zinc ion binding"/>
    <property type="evidence" value="ECO:0007669"/>
    <property type="project" value="UniProtKB-UniRule"/>
</dbReference>
<keyword evidence="9 15" id="KW-0862">Zinc</keyword>
<evidence type="ECO:0000256" key="7">
    <source>
        <dbReference type="ARBA" id="ARBA00022723"/>
    </source>
</evidence>
<dbReference type="SUPFAM" id="SSF53187">
    <property type="entry name" value="Zn-dependent exopeptidases"/>
    <property type="match status" value="1"/>
</dbReference>
<dbReference type="Gene3D" id="3.40.630.10">
    <property type="entry name" value="Zn peptidases"/>
    <property type="match status" value="1"/>
</dbReference>
<comment type="similarity">
    <text evidence="2 15">Belongs to the peptidase M20A family. DapE subfamily.</text>
</comment>
<evidence type="ECO:0000256" key="3">
    <source>
        <dbReference type="ARBA" id="ARBA00011738"/>
    </source>
</evidence>
<evidence type="ECO:0000256" key="5">
    <source>
        <dbReference type="ARBA" id="ARBA00022391"/>
    </source>
</evidence>
<feature type="binding site" evidence="15">
    <location>
        <position position="164"/>
    </location>
    <ligand>
        <name>Zn(2+)</name>
        <dbReference type="ChEBI" id="CHEBI:29105"/>
        <label>1</label>
    </ligand>
</feature>
<dbReference type="STRING" id="390270.SAMN04488005_0137"/>
<dbReference type="EMBL" id="FOYP01000001">
    <property type="protein sequence ID" value="SFR31670.1"/>
    <property type="molecule type" value="Genomic_DNA"/>
</dbReference>
<name>A0A1I6FNZ2_9RHOB</name>
<dbReference type="GO" id="GO:0019877">
    <property type="term" value="P:diaminopimelate biosynthetic process"/>
    <property type="evidence" value="ECO:0007669"/>
    <property type="project" value="UniProtKB-UniRule"/>
</dbReference>
<comment type="cofactor">
    <cofactor evidence="15">
        <name>Zn(2+)</name>
        <dbReference type="ChEBI" id="CHEBI:29105"/>
    </cofactor>
    <cofactor evidence="15">
        <name>Co(2+)</name>
        <dbReference type="ChEBI" id="CHEBI:48828"/>
    </cofactor>
    <text evidence="15">Binds 2 Zn(2+) or Co(2+) ions per subunit.</text>
</comment>
<evidence type="ECO:0000256" key="10">
    <source>
        <dbReference type="ARBA" id="ARBA00022915"/>
    </source>
</evidence>
<evidence type="ECO:0000256" key="9">
    <source>
        <dbReference type="ARBA" id="ARBA00022833"/>
    </source>
</evidence>
<dbReference type="PANTHER" id="PTHR43808">
    <property type="entry name" value="ACETYLORNITHINE DEACETYLASE"/>
    <property type="match status" value="1"/>
</dbReference>
<reference evidence="18" key="1">
    <citation type="submission" date="2016-10" db="EMBL/GenBank/DDBJ databases">
        <authorList>
            <person name="Varghese N."/>
            <person name="Submissions S."/>
        </authorList>
    </citation>
    <scope>NUCLEOTIDE SEQUENCE [LARGE SCALE GENOMIC DNA]</scope>
    <source>
        <strain evidence="18">DSM 26879</strain>
    </source>
</reference>
<dbReference type="GO" id="GO:0009014">
    <property type="term" value="F:succinyl-diaminopimelate desuccinylase activity"/>
    <property type="evidence" value="ECO:0007669"/>
    <property type="project" value="UniProtKB-UniRule"/>
</dbReference>
<keyword evidence="11 15" id="KW-0457">Lysine biosynthesis</keyword>
<dbReference type="InterPro" id="IPR050072">
    <property type="entry name" value="Peptidase_M20A"/>
</dbReference>
<comment type="catalytic activity">
    <reaction evidence="14 15">
        <text>N-succinyl-(2S,6S)-2,6-diaminopimelate + H2O = (2S,6S)-2,6-diaminopimelate + succinate</text>
        <dbReference type="Rhea" id="RHEA:22608"/>
        <dbReference type="ChEBI" id="CHEBI:15377"/>
        <dbReference type="ChEBI" id="CHEBI:30031"/>
        <dbReference type="ChEBI" id="CHEBI:57609"/>
        <dbReference type="ChEBI" id="CHEBI:58087"/>
        <dbReference type="EC" id="3.5.1.18"/>
    </reaction>
</comment>
<evidence type="ECO:0000259" key="16">
    <source>
        <dbReference type="Pfam" id="PF07687"/>
    </source>
</evidence>
<evidence type="ECO:0000256" key="4">
    <source>
        <dbReference type="ARBA" id="ARBA00011921"/>
    </source>
</evidence>
<organism evidence="17 18">
    <name type="scientific">Yoonia tamlensis</name>
    <dbReference type="NCBI Taxonomy" id="390270"/>
    <lineage>
        <taxon>Bacteria</taxon>
        <taxon>Pseudomonadati</taxon>
        <taxon>Pseudomonadota</taxon>
        <taxon>Alphaproteobacteria</taxon>
        <taxon>Rhodobacterales</taxon>
        <taxon>Paracoccaceae</taxon>
        <taxon>Yoonia</taxon>
    </lineage>
</organism>
<feature type="binding site" evidence="15">
    <location>
        <position position="136"/>
    </location>
    <ligand>
        <name>Zn(2+)</name>
        <dbReference type="ChEBI" id="CHEBI:29105"/>
        <label>2</label>
    </ligand>
</feature>
<dbReference type="SUPFAM" id="SSF55031">
    <property type="entry name" value="Bacterial exopeptidase dimerisation domain"/>
    <property type="match status" value="1"/>
</dbReference>
<evidence type="ECO:0000256" key="8">
    <source>
        <dbReference type="ARBA" id="ARBA00022801"/>
    </source>
</evidence>
<feature type="active site" evidence="15">
    <location>
        <position position="71"/>
    </location>
</feature>
<dbReference type="Proteomes" id="UP000199478">
    <property type="component" value="Unassembled WGS sequence"/>
</dbReference>
<sequence length="380" mass="40463">MPINPVALTADLIRCPSVTPAEGGALVLLEKLLTDGGFTCTRVDRGGIANLYARWGRQGANRTFGFNGHTDVVPIGNRDDWSVDPFGAEIKDGFMYGRGATDMKSGVAAFAAAAIDFVADTPPDGAIVLAITGDEEADALDGTTALLDWMATNNEAMTVCLVGEPTCPNEMGETMKIGRRGSLTAWFTVRGEQGHSAYPHRANNPLPAMARLVDRLSSHALDQGTDHFDPSTLAVVTIDTGNPATNVIPASCNATVNVRFNDAHSSQSIIDWFADEVALIKDTFGVDTDMKVKVSGESFVTPPGALSDLVAKAVKAETGRTPELSTSGGTSDARFVKDHCPVVEFGLVGKTMHQVDERVAVDQIGQLKSIYTRILRDYFA</sequence>
<dbReference type="Gene3D" id="3.30.70.360">
    <property type="match status" value="1"/>
</dbReference>
<comment type="subunit">
    <text evidence="3 15">Homodimer.</text>
</comment>
<dbReference type="Pfam" id="PF07687">
    <property type="entry name" value="M20_dimer"/>
    <property type="match status" value="1"/>
</dbReference>
<evidence type="ECO:0000313" key="18">
    <source>
        <dbReference type="Proteomes" id="UP000199478"/>
    </source>
</evidence>
<dbReference type="InterPro" id="IPR002933">
    <property type="entry name" value="Peptidase_M20"/>
</dbReference>
<keyword evidence="10 15" id="KW-0220">Diaminopimelate biosynthesis</keyword>
<gene>
    <name evidence="15" type="primary">dapE</name>
    <name evidence="17" type="ORF">SAMN04488005_0137</name>
</gene>
<feature type="binding site" evidence="15">
    <location>
        <position position="353"/>
    </location>
    <ligand>
        <name>Zn(2+)</name>
        <dbReference type="ChEBI" id="CHEBI:29105"/>
        <label>2</label>
    </ligand>
</feature>
<dbReference type="CDD" id="cd03891">
    <property type="entry name" value="M20_DapE_proteobac"/>
    <property type="match status" value="1"/>
</dbReference>
<evidence type="ECO:0000256" key="2">
    <source>
        <dbReference type="ARBA" id="ARBA00006746"/>
    </source>
</evidence>
<proteinExistence type="inferred from homology"/>
<feature type="binding site" evidence="15">
    <location>
        <position position="102"/>
    </location>
    <ligand>
        <name>Zn(2+)</name>
        <dbReference type="ChEBI" id="CHEBI:29105"/>
        <label>2</label>
    </ligand>
</feature>
<evidence type="ECO:0000313" key="17">
    <source>
        <dbReference type="EMBL" id="SFR31670.1"/>
    </source>
</evidence>
<dbReference type="InterPro" id="IPR005941">
    <property type="entry name" value="DapE_proteobac"/>
</dbReference>
<dbReference type="NCBIfam" id="NF009557">
    <property type="entry name" value="PRK13009.1"/>
    <property type="match status" value="1"/>
</dbReference>
<evidence type="ECO:0000256" key="1">
    <source>
        <dbReference type="ARBA" id="ARBA00005130"/>
    </source>
</evidence>
<dbReference type="UniPathway" id="UPA00034">
    <property type="reaction ID" value="UER00021"/>
</dbReference>
<evidence type="ECO:0000256" key="14">
    <source>
        <dbReference type="ARBA" id="ARBA00051301"/>
    </source>
</evidence>
<protein>
    <recommendedName>
        <fullName evidence="5 15">Succinyl-diaminopimelate desuccinylase</fullName>
        <shortName evidence="15">SDAP desuccinylase</shortName>
        <ecNumber evidence="4 15">3.5.1.18</ecNumber>
    </recommendedName>
    <alternativeName>
        <fullName evidence="13 15">N-succinyl-LL-2,6-diaminoheptanedioate amidohydrolase</fullName>
    </alternativeName>
</protein>
<evidence type="ECO:0000256" key="6">
    <source>
        <dbReference type="ARBA" id="ARBA00022605"/>
    </source>
</evidence>
<dbReference type="NCBIfam" id="TIGR01246">
    <property type="entry name" value="dapE_proteo"/>
    <property type="match status" value="1"/>
</dbReference>
<comment type="function">
    <text evidence="15">Catalyzes the hydrolysis of N-succinyl-L,L-diaminopimelic acid (SDAP), forming succinate and LL-2,6-diaminopimelate (DAP), an intermediate involved in the bacterial biosynthesis of lysine and meso-diaminopimelic acid, an essential component of bacterial cell walls.</text>
</comment>
<keyword evidence="7 15" id="KW-0479">Metal-binding</keyword>
<keyword evidence="6 15" id="KW-0028">Amino-acid biosynthesis</keyword>
<evidence type="ECO:0000256" key="12">
    <source>
        <dbReference type="ARBA" id="ARBA00023285"/>
    </source>
</evidence>
<feature type="domain" description="Peptidase M20 dimerisation" evidence="16">
    <location>
        <begin position="177"/>
        <end position="277"/>
    </location>
</feature>
<keyword evidence="18" id="KW-1185">Reference proteome</keyword>
<feature type="binding site" evidence="15">
    <location>
        <position position="102"/>
    </location>
    <ligand>
        <name>Zn(2+)</name>
        <dbReference type="ChEBI" id="CHEBI:29105"/>
        <label>1</label>
    </ligand>
</feature>
<dbReference type="PANTHER" id="PTHR43808:SF31">
    <property type="entry name" value="N-ACETYL-L-CITRULLINE DEACETYLASE"/>
    <property type="match status" value="1"/>
</dbReference>
<dbReference type="Pfam" id="PF01546">
    <property type="entry name" value="Peptidase_M20"/>
    <property type="match status" value="1"/>
</dbReference>
<dbReference type="GO" id="GO:0009089">
    <property type="term" value="P:lysine biosynthetic process via diaminopimelate"/>
    <property type="evidence" value="ECO:0007669"/>
    <property type="project" value="UniProtKB-UniRule"/>
</dbReference>
<dbReference type="InterPro" id="IPR036264">
    <property type="entry name" value="Bact_exopeptidase_dim_dom"/>
</dbReference>
<dbReference type="InterPro" id="IPR011650">
    <property type="entry name" value="Peptidase_M20_dimer"/>
</dbReference>
<dbReference type="GO" id="GO:0006526">
    <property type="term" value="P:L-arginine biosynthetic process"/>
    <property type="evidence" value="ECO:0007669"/>
    <property type="project" value="TreeGrafter"/>
</dbReference>
<comment type="pathway">
    <text evidence="1 15">Amino-acid biosynthesis; L-lysine biosynthesis via DAP pathway; LL-2,6-diaminopimelate from (S)-tetrahydrodipicolinate (succinylase route): step 3/3.</text>
</comment>
<accession>A0A1I6FNZ2</accession>